<organism evidence="5 6">
    <name type="scientific">Staphylococcus argensis</name>
    <dbReference type="NCBI Taxonomy" id="1607738"/>
    <lineage>
        <taxon>Bacteria</taxon>
        <taxon>Bacillati</taxon>
        <taxon>Bacillota</taxon>
        <taxon>Bacilli</taxon>
        <taxon>Bacillales</taxon>
        <taxon>Staphylococcaceae</taxon>
        <taxon>Staphylococcus</taxon>
    </lineage>
</organism>
<keyword evidence="1" id="KW-1188">Viral release from host cell</keyword>
<dbReference type="EMBL" id="PPPX01000001">
    <property type="protein sequence ID" value="POA09482.1"/>
    <property type="molecule type" value="Genomic_DNA"/>
</dbReference>
<evidence type="ECO:0000256" key="2">
    <source>
        <dbReference type="ARBA" id="ARBA00022670"/>
    </source>
</evidence>
<dbReference type="InterPro" id="IPR054613">
    <property type="entry name" value="Peptidase_S78_dom"/>
</dbReference>
<sequence length="184" mass="20709">MTNSNVDTGQQDMVIEGYAILFNTMSDDLGGFKEIVSPNALDGVDVSDVKCLINNDFNYVIGRTQAETLELTVDDKGLYFKCHLPNTSYARDIYENIKAGNVNQCSFFYTLPNDESARTWSNEDGEYVQTIHQIDQLIEVSVVTIPAYKDTSVEVGQRAKSLERFKELESLKISLQLDSLRLDT</sequence>
<evidence type="ECO:0000259" key="4">
    <source>
        <dbReference type="Pfam" id="PF04586"/>
    </source>
</evidence>
<dbReference type="Pfam" id="PF04586">
    <property type="entry name" value="Peptidase_S78"/>
    <property type="match status" value="1"/>
</dbReference>
<comment type="caution">
    <text evidence="5">The sequence shown here is derived from an EMBL/GenBank/DDBJ whole genome shotgun (WGS) entry which is preliminary data.</text>
</comment>
<evidence type="ECO:0000313" key="6">
    <source>
        <dbReference type="Proteomes" id="UP000242712"/>
    </source>
</evidence>
<evidence type="ECO:0000256" key="1">
    <source>
        <dbReference type="ARBA" id="ARBA00022612"/>
    </source>
</evidence>
<name>A0A2K4FDQ7_9STAP</name>
<evidence type="ECO:0000256" key="3">
    <source>
        <dbReference type="ARBA" id="ARBA00022801"/>
    </source>
</evidence>
<keyword evidence="3" id="KW-0378">Hydrolase</keyword>
<dbReference type="AlphaFoldDB" id="A0A2K4FDQ7"/>
<dbReference type="OrthoDB" id="64791at2"/>
<dbReference type="GeneID" id="98297041"/>
<feature type="domain" description="Prohead serine protease" evidence="4">
    <location>
        <begin position="7"/>
        <end position="158"/>
    </location>
</feature>
<protein>
    <submittedName>
        <fullName evidence="5">HK97 family phage prohead protease</fullName>
    </submittedName>
</protein>
<proteinExistence type="predicted"/>
<gene>
    <name evidence="5" type="ORF">CD039_01625</name>
</gene>
<accession>A0A2K4FDQ7</accession>
<dbReference type="InterPro" id="IPR006433">
    <property type="entry name" value="Prohead_protease"/>
</dbReference>
<evidence type="ECO:0000313" key="5">
    <source>
        <dbReference type="EMBL" id="POA09482.1"/>
    </source>
</evidence>
<keyword evidence="6" id="KW-1185">Reference proteome</keyword>
<dbReference type="GO" id="GO:0008233">
    <property type="term" value="F:peptidase activity"/>
    <property type="evidence" value="ECO:0007669"/>
    <property type="project" value="UniProtKB-KW"/>
</dbReference>
<dbReference type="RefSeq" id="WP_103370866.1">
    <property type="nucleotide sequence ID" value="NZ_CBCRVO010000001.1"/>
</dbReference>
<dbReference type="GO" id="GO:0006508">
    <property type="term" value="P:proteolysis"/>
    <property type="evidence" value="ECO:0007669"/>
    <property type="project" value="UniProtKB-KW"/>
</dbReference>
<keyword evidence="2 5" id="KW-0645">Protease</keyword>
<dbReference type="Proteomes" id="UP000242712">
    <property type="component" value="Unassembled WGS sequence"/>
</dbReference>
<reference evidence="5 6" key="1">
    <citation type="submission" date="2017-08" db="EMBL/GenBank/DDBJ databases">
        <title>Draft genome sequences of 64 type strains of genus Staph aureus.</title>
        <authorList>
            <person name="Cole K."/>
            <person name="Golubchik T."/>
            <person name="Russell J."/>
            <person name="Foster D."/>
            <person name="Llewelyn M."/>
            <person name="Wilson D."/>
            <person name="Crook D."/>
            <person name="Paul J."/>
        </authorList>
    </citation>
    <scope>NUCLEOTIDE SEQUENCE [LARGE SCALE GENOMIC DNA]</scope>
    <source>
        <strain evidence="5 6">DSM 29875</strain>
    </source>
</reference>
<dbReference type="NCBIfam" id="TIGR01543">
    <property type="entry name" value="proheadase_HK97"/>
    <property type="match status" value="1"/>
</dbReference>